<dbReference type="PANTHER" id="PTHR45982">
    <property type="entry name" value="REGULATOR OF CHROMOSOME CONDENSATION"/>
    <property type="match status" value="1"/>
</dbReference>
<evidence type="ECO:0000313" key="3">
    <source>
        <dbReference type="EMBL" id="OIW27395.1"/>
    </source>
</evidence>
<organism evidence="3 4">
    <name type="scientific">Coniochaeta ligniaria NRRL 30616</name>
    <dbReference type="NCBI Taxonomy" id="1408157"/>
    <lineage>
        <taxon>Eukaryota</taxon>
        <taxon>Fungi</taxon>
        <taxon>Dikarya</taxon>
        <taxon>Ascomycota</taxon>
        <taxon>Pezizomycotina</taxon>
        <taxon>Sordariomycetes</taxon>
        <taxon>Sordariomycetidae</taxon>
        <taxon>Coniochaetales</taxon>
        <taxon>Coniochaetaceae</taxon>
        <taxon>Coniochaeta</taxon>
    </lineage>
</organism>
<proteinExistence type="predicted"/>
<dbReference type="InParanoid" id="A0A1J7IJD5"/>
<dbReference type="PROSITE" id="PS50012">
    <property type="entry name" value="RCC1_3"/>
    <property type="match status" value="2"/>
</dbReference>
<dbReference type="EMBL" id="KV875099">
    <property type="protein sequence ID" value="OIW27395.1"/>
    <property type="molecule type" value="Genomic_DNA"/>
</dbReference>
<dbReference type="STRING" id="1408157.A0A1J7IJD5"/>
<dbReference type="PANTHER" id="PTHR45982:SF1">
    <property type="entry name" value="REGULATOR OF CHROMOSOME CONDENSATION"/>
    <property type="match status" value="1"/>
</dbReference>
<gene>
    <name evidence="3" type="ORF">CONLIGDRAFT_428411</name>
</gene>
<feature type="region of interest" description="Disordered" evidence="2">
    <location>
        <begin position="308"/>
        <end position="347"/>
    </location>
</feature>
<feature type="repeat" description="RCC1" evidence="1">
    <location>
        <begin position="148"/>
        <end position="205"/>
    </location>
</feature>
<dbReference type="Gene3D" id="2.130.10.30">
    <property type="entry name" value="Regulator of chromosome condensation 1/beta-lactamase-inhibitor protein II"/>
    <property type="match status" value="1"/>
</dbReference>
<dbReference type="InterPro" id="IPR051553">
    <property type="entry name" value="Ran_GTPase-activating"/>
</dbReference>
<dbReference type="Proteomes" id="UP000182658">
    <property type="component" value="Unassembled WGS sequence"/>
</dbReference>
<name>A0A1J7IJD5_9PEZI</name>
<dbReference type="InterPro" id="IPR009091">
    <property type="entry name" value="RCC1/BLIP-II"/>
</dbReference>
<dbReference type="Pfam" id="PF13540">
    <property type="entry name" value="RCC1_2"/>
    <property type="match status" value="1"/>
</dbReference>
<dbReference type="OrthoDB" id="5370059at2759"/>
<evidence type="ECO:0000313" key="4">
    <source>
        <dbReference type="Proteomes" id="UP000182658"/>
    </source>
</evidence>
<feature type="compositionally biased region" description="Acidic residues" evidence="2">
    <location>
        <begin position="308"/>
        <end position="328"/>
    </location>
</feature>
<dbReference type="GO" id="GO:0005737">
    <property type="term" value="C:cytoplasm"/>
    <property type="evidence" value="ECO:0007669"/>
    <property type="project" value="TreeGrafter"/>
</dbReference>
<dbReference type="SUPFAM" id="SSF50985">
    <property type="entry name" value="RCC1/BLIP-II"/>
    <property type="match status" value="1"/>
</dbReference>
<evidence type="ECO:0000256" key="2">
    <source>
        <dbReference type="SAM" id="MobiDB-lite"/>
    </source>
</evidence>
<accession>A0A1J7IJD5</accession>
<dbReference type="AlphaFoldDB" id="A0A1J7IJD5"/>
<dbReference type="InterPro" id="IPR000408">
    <property type="entry name" value="Reg_chr_condens"/>
</dbReference>
<dbReference type="GO" id="GO:0005085">
    <property type="term" value="F:guanyl-nucleotide exchange factor activity"/>
    <property type="evidence" value="ECO:0007669"/>
    <property type="project" value="TreeGrafter"/>
</dbReference>
<reference evidence="3 4" key="1">
    <citation type="submission" date="2016-10" db="EMBL/GenBank/DDBJ databases">
        <title>Draft genome sequence of Coniochaeta ligniaria NRRL30616, a lignocellulolytic fungus for bioabatement of inhibitors in plant biomass hydrolysates.</title>
        <authorList>
            <consortium name="DOE Joint Genome Institute"/>
            <person name="Jimenez D.J."/>
            <person name="Hector R.E."/>
            <person name="Riley R."/>
            <person name="Sun H."/>
            <person name="Grigoriev I.V."/>
            <person name="Van Elsas J.D."/>
            <person name="Nichols N.N."/>
        </authorList>
    </citation>
    <scope>NUCLEOTIDE SEQUENCE [LARGE SCALE GENOMIC DNA]</scope>
    <source>
        <strain evidence="3 4">NRRL 30616</strain>
    </source>
</reference>
<protein>
    <submittedName>
        <fullName evidence="3">RCC1/BLIP-II protein</fullName>
    </submittedName>
</protein>
<keyword evidence="4" id="KW-1185">Reference proteome</keyword>
<evidence type="ECO:0000256" key="1">
    <source>
        <dbReference type="PROSITE-ProRule" id="PRU00235"/>
    </source>
</evidence>
<feature type="repeat" description="RCC1" evidence="1">
    <location>
        <begin position="206"/>
        <end position="254"/>
    </location>
</feature>
<sequence>MGWTELHAAGFNAWSQVLFKPKSRRPEEPKDLAVFTRVLSSLTNDFRDVESHLSYTLVTTSSETLIAGTIPREQKELFSLPKRSSYRLIAEAANGKVTVLDCAGNLRMYDSARQFCENEKDCVVFPGYSEVIQLVAYEVGFAVLDRKGRVSTWGDERYPMCLGREATEASPANFPRLVRDLTDLPSGNILKIAAGGYVIAALTDGGDLYCWGGHAAQVPPIRRLDGTPNLVDIDEQEISDVAVGDSHLIVLTEDDKVLVIGNNSNGQLGIDAKRAWTWTQVELKLGEQSTVMAVRAGPKNSFLIVENDWEVDEDMSDTEEEAEMDEAEDKVPSATPKRSEDEEMRDV</sequence>